<feature type="domain" description="GHMP kinase N-terminal" evidence="5">
    <location>
        <begin position="51"/>
        <end position="121"/>
    </location>
</feature>
<evidence type="ECO:0000256" key="1">
    <source>
        <dbReference type="ARBA" id="ARBA00022679"/>
    </source>
</evidence>
<dbReference type="InterPro" id="IPR012363">
    <property type="entry name" value="PduX"/>
</dbReference>
<keyword evidence="4" id="KW-0067">ATP-binding</keyword>
<feature type="domain" description="GHMP kinase C-terminal" evidence="6">
    <location>
        <begin position="192"/>
        <end position="253"/>
    </location>
</feature>
<dbReference type="Pfam" id="PF00288">
    <property type="entry name" value="GHMP_kinases_N"/>
    <property type="match status" value="1"/>
</dbReference>
<organism evidence="7 8">
    <name type="scientific">Alkaliphilus peptidifermentans DSM 18978</name>
    <dbReference type="NCBI Taxonomy" id="1120976"/>
    <lineage>
        <taxon>Bacteria</taxon>
        <taxon>Bacillati</taxon>
        <taxon>Bacillota</taxon>
        <taxon>Clostridia</taxon>
        <taxon>Peptostreptococcales</taxon>
        <taxon>Natronincolaceae</taxon>
        <taxon>Alkaliphilus</taxon>
    </lineage>
</organism>
<name>A0A1G5AQV2_9FIRM</name>
<dbReference type="RefSeq" id="WP_091539032.1">
    <property type="nucleotide sequence ID" value="NZ_FMUS01000001.1"/>
</dbReference>
<dbReference type="GO" id="GO:0016301">
    <property type="term" value="F:kinase activity"/>
    <property type="evidence" value="ECO:0007669"/>
    <property type="project" value="UniProtKB-KW"/>
</dbReference>
<proteinExistence type="predicted"/>
<keyword evidence="2" id="KW-0547">Nucleotide-binding</keyword>
<dbReference type="GO" id="GO:0005524">
    <property type="term" value="F:ATP binding"/>
    <property type="evidence" value="ECO:0007669"/>
    <property type="project" value="UniProtKB-KW"/>
</dbReference>
<dbReference type="InterPro" id="IPR014721">
    <property type="entry name" value="Ribsml_uS5_D2-typ_fold_subgr"/>
</dbReference>
<dbReference type="PIRSF" id="PIRSF033887">
    <property type="entry name" value="PduX"/>
    <property type="match status" value="1"/>
</dbReference>
<dbReference type="InterPro" id="IPR020568">
    <property type="entry name" value="Ribosomal_Su5_D2-typ_SF"/>
</dbReference>
<keyword evidence="1" id="KW-0808">Transferase</keyword>
<dbReference type="InterPro" id="IPR006204">
    <property type="entry name" value="GHMP_kinase_N_dom"/>
</dbReference>
<evidence type="ECO:0000259" key="5">
    <source>
        <dbReference type="Pfam" id="PF00288"/>
    </source>
</evidence>
<dbReference type="Proteomes" id="UP000198636">
    <property type="component" value="Unassembled WGS sequence"/>
</dbReference>
<gene>
    <name evidence="7" type="ORF">SAMN03080606_00253</name>
</gene>
<dbReference type="OrthoDB" id="4548147at2"/>
<dbReference type="STRING" id="1120976.SAMN03080606_00253"/>
<dbReference type="EMBL" id="FMUS01000001">
    <property type="protein sequence ID" value="SCX80283.1"/>
    <property type="molecule type" value="Genomic_DNA"/>
</dbReference>
<evidence type="ECO:0000256" key="4">
    <source>
        <dbReference type="ARBA" id="ARBA00022840"/>
    </source>
</evidence>
<evidence type="ECO:0000313" key="7">
    <source>
        <dbReference type="EMBL" id="SCX80283.1"/>
    </source>
</evidence>
<accession>A0A1G5AQV2</accession>
<dbReference type="AlphaFoldDB" id="A0A1G5AQV2"/>
<sequence length="290" mass="32201">MIQALCPASCGELIQGWIHGSEKLISYSINCYSLVSLTEGRRQESNSLTKAYKMINKVFEYYKVPSRQSKGLKLEKQSYIPVGKGMASSTADLAATALATAAYLGKKISQAEIASLCVEIEPTDSIIFSDITLFDHLQGAFIKHYGSNPEGKLLLLEGRQAIDTIEFRRTKMTTILKEQGPKLQKALQLFEEGVKTQDFKKMAEAATISSLANQAILYKDGLEEIIELSCNMGAFGVNIAHSGSVVGILYEDRYFDQEAFIRLIKGKEYFIKNYESIQQYEMVQGGAVLI</sequence>
<dbReference type="InterPro" id="IPR013750">
    <property type="entry name" value="GHMP_kinase_C_dom"/>
</dbReference>
<dbReference type="PANTHER" id="PTHR43527:SF1">
    <property type="entry name" value="L-THREONINE KINASE"/>
    <property type="match status" value="1"/>
</dbReference>
<evidence type="ECO:0000256" key="2">
    <source>
        <dbReference type="ARBA" id="ARBA00022741"/>
    </source>
</evidence>
<dbReference type="PANTHER" id="PTHR43527">
    <property type="entry name" value="4-DIPHOSPHOCYTIDYL-2-C-METHYL-D-ERYTHRITOL KINASE, CHLOROPLASTIC"/>
    <property type="match status" value="1"/>
</dbReference>
<protein>
    <submittedName>
        <fullName evidence="7">Threonine kinase</fullName>
    </submittedName>
</protein>
<evidence type="ECO:0000256" key="3">
    <source>
        <dbReference type="ARBA" id="ARBA00022777"/>
    </source>
</evidence>
<evidence type="ECO:0000259" key="6">
    <source>
        <dbReference type="Pfam" id="PF08544"/>
    </source>
</evidence>
<keyword evidence="8" id="KW-1185">Reference proteome</keyword>
<keyword evidence="3 7" id="KW-0418">Kinase</keyword>
<dbReference type="Pfam" id="PF08544">
    <property type="entry name" value="GHMP_kinases_C"/>
    <property type="match status" value="1"/>
</dbReference>
<dbReference type="Gene3D" id="3.30.230.10">
    <property type="match status" value="1"/>
</dbReference>
<dbReference type="SUPFAM" id="SSF54211">
    <property type="entry name" value="Ribosomal protein S5 domain 2-like"/>
    <property type="match status" value="1"/>
</dbReference>
<reference evidence="7 8" key="1">
    <citation type="submission" date="2016-10" db="EMBL/GenBank/DDBJ databases">
        <authorList>
            <person name="de Groot N.N."/>
        </authorList>
    </citation>
    <scope>NUCLEOTIDE SEQUENCE [LARGE SCALE GENOMIC DNA]</scope>
    <source>
        <strain evidence="7 8">DSM 18978</strain>
    </source>
</reference>
<evidence type="ECO:0000313" key="8">
    <source>
        <dbReference type="Proteomes" id="UP000198636"/>
    </source>
</evidence>